<feature type="transmembrane region" description="Helical" evidence="1">
    <location>
        <begin position="7"/>
        <end position="27"/>
    </location>
</feature>
<proteinExistence type="predicted"/>
<reference evidence="2" key="1">
    <citation type="journal article" date="2019" name="PLoS Negl. Trop. Dis.">
        <title>Revisiting the worldwide diversity of Leptospira species in the environment.</title>
        <authorList>
            <person name="Vincent A.T."/>
            <person name="Schiettekatte O."/>
            <person name="Bourhy P."/>
            <person name="Veyrier F.J."/>
            <person name="Picardeau M."/>
        </authorList>
    </citation>
    <scope>NUCLEOTIDE SEQUENCE [LARGE SCALE GENOMIC DNA]</scope>
    <source>
        <strain evidence="2">201702476</strain>
    </source>
</reference>
<dbReference type="EMBL" id="RQGD01000025">
    <property type="protein sequence ID" value="TGL59085.1"/>
    <property type="molecule type" value="Genomic_DNA"/>
</dbReference>
<organism evidence="2 3">
    <name type="scientific">Leptospira ognonensis</name>
    <dbReference type="NCBI Taxonomy" id="2484945"/>
    <lineage>
        <taxon>Bacteria</taxon>
        <taxon>Pseudomonadati</taxon>
        <taxon>Spirochaetota</taxon>
        <taxon>Spirochaetia</taxon>
        <taxon>Leptospirales</taxon>
        <taxon>Leptospiraceae</taxon>
        <taxon>Leptospira</taxon>
    </lineage>
</organism>
<feature type="transmembrane region" description="Helical" evidence="1">
    <location>
        <begin position="39"/>
        <end position="61"/>
    </location>
</feature>
<comment type="caution">
    <text evidence="2">The sequence shown here is derived from an EMBL/GenBank/DDBJ whole genome shotgun (WGS) entry which is preliminary data.</text>
</comment>
<evidence type="ECO:0000313" key="2">
    <source>
        <dbReference type="EMBL" id="TGL59085.1"/>
    </source>
</evidence>
<dbReference type="RefSeq" id="WP_167883581.1">
    <property type="nucleotide sequence ID" value="NZ_RQGD01000025.1"/>
</dbReference>
<feature type="transmembrane region" description="Helical" evidence="1">
    <location>
        <begin position="73"/>
        <end position="93"/>
    </location>
</feature>
<dbReference type="AlphaFoldDB" id="A0A4V3JR87"/>
<dbReference type="Proteomes" id="UP000297693">
    <property type="component" value="Unassembled WGS sequence"/>
</dbReference>
<evidence type="ECO:0000313" key="3">
    <source>
        <dbReference type="Proteomes" id="UP000297693"/>
    </source>
</evidence>
<keyword evidence="1" id="KW-1133">Transmembrane helix</keyword>
<keyword evidence="1" id="KW-0472">Membrane</keyword>
<evidence type="ECO:0000256" key="1">
    <source>
        <dbReference type="SAM" id="Phobius"/>
    </source>
</evidence>
<keyword evidence="1" id="KW-0812">Transmembrane</keyword>
<keyword evidence="3" id="KW-1185">Reference proteome</keyword>
<sequence length="126" mass="14058">MPDRIRLIFFIDFIGALVSAFMLAIVLPNFESYIGMPKHILYGLGASALSFALFSGFCYFLKPSRWRLALRTIALGNGCYCLASLVCMALFWAPLTTLGVFYFVSEKIIVITLVGIEVYHATVTQE</sequence>
<accession>A0A4V3JR87</accession>
<name>A0A4V3JR87_9LEPT</name>
<feature type="transmembrane region" description="Helical" evidence="1">
    <location>
        <begin position="99"/>
        <end position="119"/>
    </location>
</feature>
<protein>
    <submittedName>
        <fullName evidence="2">Uncharacterized protein</fullName>
    </submittedName>
</protein>
<gene>
    <name evidence="2" type="ORF">EHQ58_09210</name>
</gene>